<organism evidence="1 2">
    <name type="scientific">Curtobacterium aetherium</name>
    <dbReference type="NCBI Taxonomy" id="2841594"/>
    <lineage>
        <taxon>Bacteria</taxon>
        <taxon>Bacillati</taxon>
        <taxon>Actinomycetota</taxon>
        <taxon>Actinomycetes</taxon>
        <taxon>Micrococcales</taxon>
        <taxon>Microbacteriaceae</taxon>
        <taxon>Curtobacterium</taxon>
    </lineage>
</organism>
<name>A0ACD1E5A4_9MICO</name>
<keyword evidence="2" id="KW-1185">Reference proteome</keyword>
<protein>
    <submittedName>
        <fullName evidence="1">DUF1810 domain-containing protein</fullName>
    </submittedName>
</protein>
<sequence length="151" mass="16186">MTPTAADQQQDDPSDLARFVTAQEGVYETALAELRAGRKRSHWMWFVFPQVAGLGRSATARHYAVRGLPEARALLAHPVLGPRLHEAAAVARDAPAASAEDLFGGIDAVKARSSMTLAARAADDPAPFRAVLDRWFAGAEDPATLRLLGLD</sequence>
<dbReference type="EMBL" id="CP076544">
    <property type="protein sequence ID" value="QWS33968.1"/>
    <property type="molecule type" value="Genomic_DNA"/>
</dbReference>
<dbReference type="Proteomes" id="UP000681794">
    <property type="component" value="Chromosome"/>
</dbReference>
<reference evidence="1" key="1">
    <citation type="submission" date="2021-06" db="EMBL/GenBank/DDBJ databases">
        <authorList>
            <person name="Ellington A.J."/>
            <person name="Bryan N.C."/>
            <person name="Christner B.C."/>
            <person name="Reisch C.R."/>
        </authorList>
    </citation>
    <scope>NUCLEOTIDE SEQUENCE</scope>
    <source>
        <strain evidence="1">L6-1</strain>
    </source>
</reference>
<accession>A0ACD1E5A4</accession>
<gene>
    <name evidence="1" type="ORF">KM842_01820</name>
</gene>
<proteinExistence type="predicted"/>
<evidence type="ECO:0000313" key="1">
    <source>
        <dbReference type="EMBL" id="QWS33968.1"/>
    </source>
</evidence>
<evidence type="ECO:0000313" key="2">
    <source>
        <dbReference type="Proteomes" id="UP000681794"/>
    </source>
</evidence>